<proteinExistence type="predicted"/>
<sequence length="103" mass="12597">MKNKIIKPSEPKLECMTLDKWEALQTELQMWSYDLDTWQDDIICSVPTEYEVILEHKQKDVWVLQENRYKYDGEEWYLEILVDIDEENECVDVYEAYLKQVRK</sequence>
<accession>A0A481W647</accession>
<reference evidence="1 2" key="1">
    <citation type="submission" date="2019-02" db="EMBL/GenBank/DDBJ databases">
        <title>Genomic, morphological and functional characterisation of novel bacteriophage Fnu1 capable of disrupt Fusobacterium nucleatum biofilm.</title>
        <authorList>
            <person name="Kabwe M."/>
            <person name="Brown T.L."/>
            <person name="Dashper S."/>
            <person name="Speirs L."/>
            <person name="Ku H."/>
            <person name="Petrovski S."/>
            <person name="Chan H.T."/>
            <person name="Lock P."/>
            <person name="Tucci J."/>
        </authorList>
    </citation>
    <scope>NUCLEOTIDE SEQUENCE [LARGE SCALE GENOMIC DNA]</scope>
</reference>
<organism evidence="1 2">
    <name type="scientific">Fusobacterium phage Fnu1</name>
    <dbReference type="NCBI Taxonomy" id="2530024"/>
    <lineage>
        <taxon>Viruses</taxon>
        <taxon>Duplodnaviria</taxon>
        <taxon>Heunggongvirae</taxon>
        <taxon>Uroviricota</taxon>
        <taxon>Caudoviricetes</taxon>
        <taxon>Latrobevirus</taxon>
        <taxon>Latrobevirus FNU1</taxon>
    </lineage>
</organism>
<dbReference type="KEGG" id="vg:65071877"/>
<dbReference type="Proteomes" id="UP000292160">
    <property type="component" value="Segment"/>
</dbReference>
<dbReference type="RefSeq" id="YP_010082869.1">
    <property type="nucleotide sequence ID" value="NC_055035.1"/>
</dbReference>
<dbReference type="EMBL" id="MK554696">
    <property type="protein sequence ID" value="QBJ04186.1"/>
    <property type="molecule type" value="Genomic_DNA"/>
</dbReference>
<keyword evidence="2" id="KW-1185">Reference proteome</keyword>
<dbReference type="GeneID" id="65071877"/>
<evidence type="ECO:0000313" key="2">
    <source>
        <dbReference type="Proteomes" id="UP000292160"/>
    </source>
</evidence>
<evidence type="ECO:0000313" key="1">
    <source>
        <dbReference type="EMBL" id="QBJ04186.1"/>
    </source>
</evidence>
<name>A0A481W647_9CAUD</name>
<protein>
    <submittedName>
        <fullName evidence="1">Uncharacterized protein</fullName>
    </submittedName>
</protein>